<comment type="caution">
    <text evidence="2">The sequence shown here is derived from an EMBL/GenBank/DDBJ whole genome shotgun (WGS) entry which is preliminary data.</text>
</comment>
<dbReference type="Gene3D" id="3.40.50.300">
    <property type="entry name" value="P-loop containing nucleotide triphosphate hydrolases"/>
    <property type="match status" value="1"/>
</dbReference>
<sequence length="1157" mass="127753">MSRPDLFTYTGALRVLGKYERPWFEKFDMALGGAILAGGALGGGDVLGLIDPKNEAMSSLRKVLDGLSAKLTGLSGVHRQELVSAAHTVIAVNSVFDAFRDLLGPAFDRLDITDREKFRMLGVEPAGKNEASALPALAELDVPAPGATRGFQQNLDGPLTHFFSATATAVANFLAGLAAWPALSAGLDHRWLSTVAEGSREQYQHHYLGLASAIPEFEVWTFIGEHSATRAAVEAGNARLAEALAAQTESLERFARLLSLATPARPQPDRSYRAKLERAASATLAKPLLRTDPDTHPVNARFPSVERGFVAPRYRVAVHDEEAVPSSEEWWSSHTAIEEDIDAFLAAHLSSPTSTDRPLLVLGHPGAGKSLLMEVLAARLPASGYTVVNVQLRKVNADDPVRAQIETALTDVLAEKVDWGRLADECDDSIRVVLLDGFDELVQASGVTQSNYIKQVRDFQEGEAALGRPVAVVITSRTLVVDRARIPHGVPIVKLEEFDNPRIGKWLDAWNTANTATPDFRPLAPDDLLRHGDLARQPLILLMLAIYAADAESGRLDDENLSQAELYERLIDSFVVRQARDKSRVQPSEAQIAKRVKQGRWQLGIAALAMFNRGRQYVEDAELERDLKPFTASPEAVQRSTFDDPLTLADRTVGDFFFIHSAQLNERDGKPSRRTYEFLHATFGEYLIAEVTLNLLRTILADKQRRESSPFEDFGLLDDALLYALISHQAFTKRLPVLNFAKGLFSALDQDDRTGILDVLDQLIRSVHERVKHDQHPAYDPSGATLVSRVAAYSANLICLRVAMDDAPVPLDRLFPELDDWRSVVHLWHSGLDTEGWQSVLRTLTLGWDGETARIIFNDDSSGSDHVREARLLGDPVLEGTISAGRHFVGAPISPVEREQALLEEFSQWIVQTTGMADLRSALPYDITRFEEIISALEDGVALNDAGERALLFALSRDAWRLPPDVVRRAVVWLLPAEPRALAMGAEMCSIICAHPQVLDEIGHLADRLITVIAADRDSVHVSLVLLWRARSSAAEGAPVMLDALLGAVDHTARESTRGLLSRIYFPVEFFEYLTSAEAVNWVFDRALLEWLKDASRFALNRVEPQHFRAVVEKFVEGATPEEDILDFVRGYLTVHEVEGTFPDLASALDALRRMES</sequence>
<feature type="domain" description="AAA+ ATPase" evidence="1">
    <location>
        <begin position="355"/>
        <end position="496"/>
    </location>
</feature>
<accession>A0A2P8IIT2</accession>
<proteinExistence type="predicted"/>
<dbReference type="Proteomes" id="UP000241118">
    <property type="component" value="Unassembled WGS sequence"/>
</dbReference>
<dbReference type="RefSeq" id="WP_146173708.1">
    <property type="nucleotide sequence ID" value="NZ_PYAX01000001.1"/>
</dbReference>
<name>A0A2P8IIT2_SACCR</name>
<evidence type="ECO:0000313" key="2">
    <source>
        <dbReference type="EMBL" id="PSL58357.1"/>
    </source>
</evidence>
<dbReference type="InterPro" id="IPR054567">
    <property type="entry name" value="NNH7"/>
</dbReference>
<reference evidence="2 3" key="1">
    <citation type="submission" date="2018-03" db="EMBL/GenBank/DDBJ databases">
        <title>Genomic Encyclopedia of Type Strains, Phase III (KMG-III): the genomes of soil and plant-associated and newly described type strains.</title>
        <authorList>
            <person name="Whitman W."/>
        </authorList>
    </citation>
    <scope>NUCLEOTIDE SEQUENCE [LARGE SCALE GENOMIC DNA]</scope>
    <source>
        <strain evidence="2 3">CGMCC 4.7097</strain>
    </source>
</reference>
<dbReference type="Pfam" id="PF22738">
    <property type="entry name" value="NNH7"/>
    <property type="match status" value="1"/>
</dbReference>
<keyword evidence="3" id="KW-1185">Reference proteome</keyword>
<dbReference type="SMART" id="SM00382">
    <property type="entry name" value="AAA"/>
    <property type="match status" value="1"/>
</dbReference>
<evidence type="ECO:0000259" key="1">
    <source>
        <dbReference type="SMART" id="SM00382"/>
    </source>
</evidence>
<dbReference type="EMBL" id="PYAX01000001">
    <property type="protein sequence ID" value="PSL58357.1"/>
    <property type="molecule type" value="Genomic_DNA"/>
</dbReference>
<organism evidence="2 3">
    <name type="scientific">Saccharothrix carnea</name>
    <dbReference type="NCBI Taxonomy" id="1280637"/>
    <lineage>
        <taxon>Bacteria</taxon>
        <taxon>Bacillati</taxon>
        <taxon>Actinomycetota</taxon>
        <taxon>Actinomycetes</taxon>
        <taxon>Pseudonocardiales</taxon>
        <taxon>Pseudonocardiaceae</taxon>
        <taxon>Saccharothrix</taxon>
    </lineage>
</organism>
<dbReference type="SUPFAM" id="SSF52540">
    <property type="entry name" value="P-loop containing nucleoside triphosphate hydrolases"/>
    <property type="match status" value="1"/>
</dbReference>
<gene>
    <name evidence="2" type="ORF">B0I31_101575</name>
</gene>
<dbReference type="OrthoDB" id="419933at2"/>
<dbReference type="InterPro" id="IPR003593">
    <property type="entry name" value="AAA+_ATPase"/>
</dbReference>
<dbReference type="AlphaFoldDB" id="A0A2P8IIT2"/>
<protein>
    <recommendedName>
        <fullName evidence="1">AAA+ ATPase domain-containing protein</fullName>
    </recommendedName>
</protein>
<dbReference type="InterPro" id="IPR027417">
    <property type="entry name" value="P-loop_NTPase"/>
</dbReference>
<evidence type="ECO:0000313" key="3">
    <source>
        <dbReference type="Proteomes" id="UP000241118"/>
    </source>
</evidence>